<feature type="domain" description="Outer membrane channel protein CpnT-like N-terminal" evidence="2">
    <location>
        <begin position="6"/>
        <end position="154"/>
    </location>
</feature>
<feature type="compositionally biased region" description="Basic residues" evidence="1">
    <location>
        <begin position="761"/>
        <end position="770"/>
    </location>
</feature>
<dbReference type="EMBL" id="LAXD01000001">
    <property type="protein sequence ID" value="KWW99237.1"/>
    <property type="molecule type" value="Genomic_DNA"/>
</dbReference>
<dbReference type="InterPro" id="IPR057746">
    <property type="entry name" value="CpnT-like_N"/>
</dbReference>
<comment type="caution">
    <text evidence="3">The sequence shown here is derived from an EMBL/GenBank/DDBJ whole genome shotgun (WGS) entry which is preliminary data.</text>
</comment>
<feature type="compositionally biased region" description="Basic residues" evidence="1">
    <location>
        <begin position="631"/>
        <end position="653"/>
    </location>
</feature>
<feature type="compositionally biased region" description="Low complexity" evidence="1">
    <location>
        <begin position="595"/>
        <end position="613"/>
    </location>
</feature>
<dbReference type="RefSeq" id="WP_244884171.1">
    <property type="nucleotide sequence ID" value="NZ_LAXD01000001.1"/>
</dbReference>
<evidence type="ECO:0000259" key="2">
    <source>
        <dbReference type="Pfam" id="PF25547"/>
    </source>
</evidence>
<dbReference type="AlphaFoldDB" id="A0A132MMZ8"/>
<keyword evidence="4" id="KW-1185">Reference proteome</keyword>
<reference evidence="4" key="1">
    <citation type="submission" date="2015-04" db="EMBL/GenBank/DDBJ databases">
        <title>Physiological reanalysis, assessment of diazotrophy, and genome sequences of multiple isolates of Streptomyces thermoautotrophicus.</title>
        <authorList>
            <person name="MacKellar D.C."/>
            <person name="Lieber L."/>
            <person name="Norman J."/>
            <person name="Bolger A."/>
            <person name="Tobin C."/>
            <person name="Murray J.W."/>
            <person name="Chang R."/>
            <person name="Ford T."/>
            <person name="Nguyen P.Q."/>
            <person name="Woodward J."/>
            <person name="Permingeat H."/>
            <person name="Joshi N.S."/>
            <person name="Silver P.A."/>
            <person name="Usadel B."/>
            <person name="Rutherford A.W."/>
            <person name="Friesen M."/>
            <person name="Prell J."/>
        </authorList>
    </citation>
    <scope>NUCLEOTIDE SEQUENCE [LARGE SCALE GENOMIC DNA]</scope>
    <source>
        <strain evidence="4">H1</strain>
    </source>
</reference>
<feature type="compositionally biased region" description="Low complexity" evidence="1">
    <location>
        <begin position="710"/>
        <end position="723"/>
    </location>
</feature>
<accession>A0A132MMZ8</accession>
<dbReference type="STRING" id="1469144.LI90_871"/>
<gene>
    <name evidence="3" type="ORF">LI90_871</name>
</gene>
<name>A0A132MMZ8_9ACTN</name>
<sequence length="873" mass="88604">MAIQLPEELQYLLVVVVGERWPEADEDKLREMAQVWYRLADRFEDALRAGDSPAQAILAENFGESITAFGKCWERFSVGGEGGSQGYLRDAAEMCRNFGEALEQFAGDVEATKDYILIQLGILAAEVALGVAGSVFTFGVSGAAAAAATAATRVVIQQALKQLLRQALKHAVKMAVRGAIEGVLDNALLQGLKQIHGGSPVNVQELLLSGAQGAAGGALGAGFGAGANRFGRHLPGGDGFVKEAAQEFAAEVATNAAVSYGTAALTGQDVGISDILGGAGHGMATSGAHHLGDKRGGGDKLAGMSLPGGGSGSPTGLLDGLTETTGSGGGGTGISAALTTQTTSGPASGGVLDLDGGSRPAGAGAGGPATLDGSPPTRAGDGASVLADGGSGGAATPPRDGSGPAFSDSGPTHGVAGDAPVRAETATSPADAAGGRTETATADGGGSPVDSARDAGRAEPTGRAEAPRTDAPGNPTDSGTPTAGGRTDHGAAPGRPDAPITAHTAAVESPPREAGLGAPAQGAPSSHDGPARPAVDTGAPHAPVGDTRGRTAQPSAPLPVTVARQRPTGRERTATPSTAPRVRPNRAAPTPPQARPRVTAGTSAARPRATAGRPRGERPRPPARPVPVTARSRRSSRSTRAPRRTAARHRAPTRPRTAPAPGRTHCWRAVSRAASTPGRHARTRPRRPATSPASAAPPTAARRRDPRLGAVPRPRARTAPPIRWQGGRTGTQARRPFARTRTSTPWAVRSRVTAPACQDRRRGRTRRTRAVGRANPPVPTARRGHAASGTDCGTGSSGSSSALTFRCCPTPSPGTRRPSRRRPSGGKPRARNRTRSSARTGHAWSGATTRRHRCSTAQAPPSGPGKRRLTPST</sequence>
<dbReference type="Proteomes" id="UP000070188">
    <property type="component" value="Unassembled WGS sequence"/>
</dbReference>
<evidence type="ECO:0000256" key="1">
    <source>
        <dbReference type="SAM" id="MobiDB-lite"/>
    </source>
</evidence>
<proteinExistence type="predicted"/>
<feature type="compositionally biased region" description="Low complexity" evidence="1">
    <location>
        <begin position="786"/>
        <end position="804"/>
    </location>
</feature>
<evidence type="ECO:0000313" key="4">
    <source>
        <dbReference type="Proteomes" id="UP000070188"/>
    </source>
</evidence>
<feature type="region of interest" description="Disordered" evidence="1">
    <location>
        <begin position="285"/>
        <end position="873"/>
    </location>
</feature>
<feature type="compositionally biased region" description="Low complexity" evidence="1">
    <location>
        <begin position="688"/>
        <end position="700"/>
    </location>
</feature>
<dbReference type="Pfam" id="PF25547">
    <property type="entry name" value="WXG100_2"/>
    <property type="match status" value="1"/>
</dbReference>
<organism evidence="3 4">
    <name type="scientific">Carbonactinospora thermoautotrophica</name>
    <dbReference type="NCBI Taxonomy" id="1469144"/>
    <lineage>
        <taxon>Bacteria</taxon>
        <taxon>Bacillati</taxon>
        <taxon>Actinomycetota</taxon>
        <taxon>Actinomycetes</taxon>
        <taxon>Kitasatosporales</taxon>
        <taxon>Carbonactinosporaceae</taxon>
        <taxon>Carbonactinospora</taxon>
    </lineage>
</organism>
<protein>
    <recommendedName>
        <fullName evidence="2">Outer membrane channel protein CpnT-like N-terminal domain-containing protein</fullName>
    </recommendedName>
</protein>
<feature type="compositionally biased region" description="Low complexity" evidence="1">
    <location>
        <begin position="654"/>
        <end position="664"/>
    </location>
</feature>
<dbReference type="PATRIC" id="fig|1469144.10.peg.986"/>
<feature type="compositionally biased region" description="Basic and acidic residues" evidence="1">
    <location>
        <begin position="451"/>
        <end position="468"/>
    </location>
</feature>
<feature type="compositionally biased region" description="Basic residues" evidence="1">
    <location>
        <begin position="817"/>
        <end position="836"/>
    </location>
</feature>
<feature type="compositionally biased region" description="Low complexity" evidence="1">
    <location>
        <begin position="314"/>
        <end position="325"/>
    </location>
</feature>
<evidence type="ECO:0000313" key="3">
    <source>
        <dbReference type="EMBL" id="KWW99237.1"/>
    </source>
</evidence>